<dbReference type="Proteomes" id="UP000014760">
    <property type="component" value="Unassembled WGS sequence"/>
</dbReference>
<protein>
    <recommendedName>
        <fullName evidence="1">VWFD domain-containing protein</fullName>
    </recommendedName>
</protein>
<reference evidence="4" key="1">
    <citation type="submission" date="2012-12" db="EMBL/GenBank/DDBJ databases">
        <authorList>
            <person name="Hellsten U."/>
            <person name="Grimwood J."/>
            <person name="Chapman J.A."/>
            <person name="Shapiro H."/>
            <person name="Aerts A."/>
            <person name="Otillar R.P."/>
            <person name="Terry A.Y."/>
            <person name="Boore J.L."/>
            <person name="Simakov O."/>
            <person name="Marletaz F."/>
            <person name="Cho S.-J."/>
            <person name="Edsinger-Gonzales E."/>
            <person name="Havlak P."/>
            <person name="Kuo D.-H."/>
            <person name="Larsson T."/>
            <person name="Lv J."/>
            <person name="Arendt D."/>
            <person name="Savage R."/>
            <person name="Osoegawa K."/>
            <person name="de Jong P."/>
            <person name="Lindberg D.R."/>
            <person name="Seaver E.C."/>
            <person name="Weisblat D.A."/>
            <person name="Putnam N.H."/>
            <person name="Grigoriev I.V."/>
            <person name="Rokhsar D.S."/>
        </authorList>
    </citation>
    <scope>NUCLEOTIDE SEQUENCE</scope>
    <source>
        <strain evidence="4">I ESC-2004</strain>
    </source>
</reference>
<keyword evidence="4" id="KW-1185">Reference proteome</keyword>
<dbReference type="EMBL" id="KB296474">
    <property type="protein sequence ID" value="ELU11732.1"/>
    <property type="molecule type" value="Genomic_DNA"/>
</dbReference>
<reference evidence="2 4" key="2">
    <citation type="journal article" date="2013" name="Nature">
        <title>Insights into bilaterian evolution from three spiralian genomes.</title>
        <authorList>
            <person name="Simakov O."/>
            <person name="Marletaz F."/>
            <person name="Cho S.J."/>
            <person name="Edsinger-Gonzales E."/>
            <person name="Havlak P."/>
            <person name="Hellsten U."/>
            <person name="Kuo D.H."/>
            <person name="Larsson T."/>
            <person name="Lv J."/>
            <person name="Arendt D."/>
            <person name="Savage R."/>
            <person name="Osoegawa K."/>
            <person name="de Jong P."/>
            <person name="Grimwood J."/>
            <person name="Chapman J.A."/>
            <person name="Shapiro H."/>
            <person name="Aerts A."/>
            <person name="Otillar R.P."/>
            <person name="Terry A.Y."/>
            <person name="Boore J.L."/>
            <person name="Grigoriev I.V."/>
            <person name="Lindberg D.R."/>
            <person name="Seaver E.C."/>
            <person name="Weisblat D.A."/>
            <person name="Putnam N.H."/>
            <person name="Rokhsar D.S."/>
        </authorList>
    </citation>
    <scope>NUCLEOTIDE SEQUENCE</scope>
    <source>
        <strain evidence="2 4">I ESC-2004</strain>
    </source>
</reference>
<proteinExistence type="predicted"/>
<dbReference type="EnsemblMetazoa" id="CapteT198605">
    <property type="protein sequence ID" value="CapteP198605"/>
    <property type="gene ID" value="CapteG198605"/>
</dbReference>
<evidence type="ECO:0000313" key="2">
    <source>
        <dbReference type="EMBL" id="ELU11732.1"/>
    </source>
</evidence>
<dbReference type="AlphaFoldDB" id="R7UZR1"/>
<reference evidence="3" key="3">
    <citation type="submission" date="2015-06" db="UniProtKB">
        <authorList>
            <consortium name="EnsemblMetazoa"/>
        </authorList>
    </citation>
    <scope>IDENTIFICATION</scope>
</reference>
<organism evidence="2">
    <name type="scientific">Capitella teleta</name>
    <name type="common">Polychaete worm</name>
    <dbReference type="NCBI Taxonomy" id="283909"/>
    <lineage>
        <taxon>Eukaryota</taxon>
        <taxon>Metazoa</taxon>
        <taxon>Spiralia</taxon>
        <taxon>Lophotrochozoa</taxon>
        <taxon>Annelida</taxon>
        <taxon>Polychaeta</taxon>
        <taxon>Sedentaria</taxon>
        <taxon>Scolecida</taxon>
        <taxon>Capitellidae</taxon>
        <taxon>Capitella</taxon>
    </lineage>
</organism>
<feature type="domain" description="VWFD" evidence="1">
    <location>
        <begin position="106"/>
        <end position="310"/>
    </location>
</feature>
<gene>
    <name evidence="2" type="ORF">CAPTEDRAFT_198605</name>
</gene>
<dbReference type="EMBL" id="AMQN01005650">
    <property type="status" value="NOT_ANNOTATED_CDS"/>
    <property type="molecule type" value="Genomic_DNA"/>
</dbReference>
<evidence type="ECO:0000313" key="3">
    <source>
        <dbReference type="EnsemblMetazoa" id="CapteP198605"/>
    </source>
</evidence>
<accession>R7UZR1</accession>
<evidence type="ECO:0000259" key="1">
    <source>
        <dbReference type="PROSITE" id="PS51233"/>
    </source>
</evidence>
<evidence type="ECO:0000313" key="4">
    <source>
        <dbReference type="Proteomes" id="UP000014760"/>
    </source>
</evidence>
<sequence>MTMKNPCKAPHLGYCLVCKNANTLAECFINGRYEALPGSDYVCYIKEISSSGRSLLSAGCKLASECTGVQESCEPDLVAGKMVCTSCGFLKNDDNFFTCNYDNNIDVCSCSGDPHCRQFWQSRHGPPLSLNASCTYILATDICFPVGQFSFGITGQFGWKFPGGKGRFIRNIDIVFYYQQRNMETLHLEQGIIKKNGTDAVTNFPETYKGASMAQIGALFRVTLPNGVVVYWDGAYAIRIEVNANQKVCGLCGQHGRTKDFKGFDLSVSVEQLRSCPSLNVTTTAPKRALSVEEFMNSWYAGGNGQFGCDVPCP</sequence>
<dbReference type="HOGENOM" id="CLU_057925_0_0_1"/>
<dbReference type="PROSITE" id="PS51233">
    <property type="entry name" value="VWFD"/>
    <property type="match status" value="1"/>
</dbReference>
<name>R7UZR1_CAPTE</name>
<dbReference type="InterPro" id="IPR001846">
    <property type="entry name" value="VWF_type-D"/>
</dbReference>